<name>A0A3N6LML4_9EURY</name>
<proteinExistence type="predicted"/>
<protein>
    <submittedName>
        <fullName evidence="2">Uncharacterized protein</fullName>
    </submittedName>
</protein>
<reference evidence="2 3" key="1">
    <citation type="submission" date="2018-10" db="EMBL/GenBank/DDBJ databases">
        <title>Natrarchaeobius chitinivorans gen. nov., sp. nov., and Natrarchaeobius haloalkaliphilus sp. nov., alkaliphilic, chitin-utilizing haloarchaea from hypersaline alkaline lakes.</title>
        <authorList>
            <person name="Sorokin D.Y."/>
            <person name="Elcheninov A.G."/>
            <person name="Kostrikina N.A."/>
            <person name="Bale N.J."/>
            <person name="Sinninghe Damste J.S."/>
            <person name="Khijniak T.V."/>
            <person name="Kublanov I.V."/>
            <person name="Toshchakov S.V."/>
        </authorList>
    </citation>
    <scope>NUCLEOTIDE SEQUENCE [LARGE SCALE GENOMIC DNA]</scope>
    <source>
        <strain evidence="2 3">AArcht-Sl</strain>
    </source>
</reference>
<organism evidence="2 3">
    <name type="scientific">Natrarchaeobius halalkaliphilus</name>
    <dbReference type="NCBI Taxonomy" id="1679091"/>
    <lineage>
        <taxon>Archaea</taxon>
        <taxon>Methanobacteriati</taxon>
        <taxon>Methanobacteriota</taxon>
        <taxon>Stenosarchaea group</taxon>
        <taxon>Halobacteria</taxon>
        <taxon>Halobacteriales</taxon>
        <taxon>Natrialbaceae</taxon>
        <taxon>Natrarchaeobius</taxon>
    </lineage>
</organism>
<dbReference type="AlphaFoldDB" id="A0A3N6LML4"/>
<evidence type="ECO:0000313" key="3">
    <source>
        <dbReference type="Proteomes" id="UP000273828"/>
    </source>
</evidence>
<evidence type="ECO:0000256" key="1">
    <source>
        <dbReference type="SAM" id="MobiDB-lite"/>
    </source>
</evidence>
<dbReference type="EMBL" id="REFY01000007">
    <property type="protein sequence ID" value="RQG86785.1"/>
    <property type="molecule type" value="Genomic_DNA"/>
</dbReference>
<dbReference type="Proteomes" id="UP000273828">
    <property type="component" value="Unassembled WGS sequence"/>
</dbReference>
<accession>A0A3N6LML4</accession>
<evidence type="ECO:0000313" key="2">
    <source>
        <dbReference type="EMBL" id="RQG86785.1"/>
    </source>
</evidence>
<keyword evidence="3" id="KW-1185">Reference proteome</keyword>
<feature type="compositionally biased region" description="Low complexity" evidence="1">
    <location>
        <begin position="120"/>
        <end position="134"/>
    </location>
</feature>
<comment type="caution">
    <text evidence="2">The sequence shown here is derived from an EMBL/GenBank/DDBJ whole genome shotgun (WGS) entry which is preliminary data.</text>
</comment>
<gene>
    <name evidence="2" type="ORF">EA462_16760</name>
</gene>
<feature type="region of interest" description="Disordered" evidence="1">
    <location>
        <begin position="111"/>
        <end position="134"/>
    </location>
</feature>
<sequence length="244" mass="27400">MERRITNWNMCSSTSLPRIDDCLELYLIVTDRHGTSTFTRDDINQYRHIEDVESLLELGVAYGLFAVDSSQYRIRCEPDASRADWQEATTERATTIQRTISNRLESMRGSGAVNGSVAATGSKTTVDSDTTTDSVRTELQRDDGREVLQHESDRYTSVFVSESDGFDAVFEALVSVPVDDCAGVVLRAPGEYASHVQRFADRLCTNSIVDESSLSTSYRKEYSDVVGDDKNELEFRLFLRELST</sequence>